<keyword evidence="1" id="KW-0472">Membrane</keyword>
<feature type="transmembrane region" description="Helical" evidence="1">
    <location>
        <begin position="69"/>
        <end position="86"/>
    </location>
</feature>
<accession>A0A2N5Q037</accession>
<keyword evidence="1" id="KW-0812">Transmembrane</keyword>
<keyword evidence="1" id="KW-1133">Transmembrane helix</keyword>
<sequence length="184" mass="21611">MILEQKFLETDLAEVEQVFSKSMEPKCPILKRGSRLNKLWKRMLTIFSLILFVCSVLITVLKGGFSTEAILYAFVGAVGLLSVTIWKKLENKLTPIDVVKRKYGEPFSVLVKENNLIYKQKDFSYADIRFVVEYKNLLFMKVDGKWLVIKAEEEEKEAFLLKMNEKITVHFMREEEPFDMRKLR</sequence>
<name>A0A2N5Q037_MEDGN</name>
<evidence type="ECO:0000313" key="2">
    <source>
        <dbReference type="EMBL" id="PLT86984.1"/>
    </source>
</evidence>
<organism evidence="2 3">
    <name type="scientific">Mediterraneibacter gnavus</name>
    <name type="common">Ruminococcus gnavus</name>
    <dbReference type="NCBI Taxonomy" id="33038"/>
    <lineage>
        <taxon>Bacteria</taxon>
        <taxon>Bacillati</taxon>
        <taxon>Bacillota</taxon>
        <taxon>Clostridia</taxon>
        <taxon>Lachnospirales</taxon>
        <taxon>Lachnospiraceae</taxon>
        <taxon>Mediterraneibacter</taxon>
    </lineage>
</organism>
<dbReference type="RefSeq" id="WP_101882388.1">
    <property type="nucleotide sequence ID" value="NZ_NIHW01000016.1"/>
</dbReference>
<comment type="caution">
    <text evidence="2">The sequence shown here is derived from an EMBL/GenBank/DDBJ whole genome shotgun (WGS) entry which is preliminary data.</text>
</comment>
<gene>
    <name evidence="2" type="ORF">CDL20_07580</name>
</gene>
<dbReference type="Proteomes" id="UP000234840">
    <property type="component" value="Unassembled WGS sequence"/>
</dbReference>
<dbReference type="AlphaFoldDB" id="A0A2N5Q037"/>
<evidence type="ECO:0000256" key="1">
    <source>
        <dbReference type="SAM" id="Phobius"/>
    </source>
</evidence>
<proteinExistence type="predicted"/>
<evidence type="ECO:0008006" key="4">
    <source>
        <dbReference type="Google" id="ProtNLM"/>
    </source>
</evidence>
<dbReference type="EMBL" id="NIHW01000016">
    <property type="protein sequence ID" value="PLT86984.1"/>
    <property type="molecule type" value="Genomic_DNA"/>
</dbReference>
<protein>
    <recommendedName>
        <fullName evidence="4">YcxB family protein</fullName>
    </recommendedName>
</protein>
<feature type="transmembrane region" description="Helical" evidence="1">
    <location>
        <begin position="44"/>
        <end position="63"/>
    </location>
</feature>
<evidence type="ECO:0000313" key="3">
    <source>
        <dbReference type="Proteomes" id="UP000234840"/>
    </source>
</evidence>
<reference evidence="2 3" key="1">
    <citation type="journal article" date="2017" name="Genome Med.">
        <title>A novel Ruminococcus gnavus clade enriched in inflammatory bowel disease patients.</title>
        <authorList>
            <person name="Hall A.B."/>
            <person name="Yassour M."/>
            <person name="Sauk J."/>
            <person name="Garner A."/>
            <person name="Jiang X."/>
            <person name="Arthur T."/>
            <person name="Lagoudas G.K."/>
            <person name="Vatanen T."/>
            <person name="Fornelos N."/>
            <person name="Wilson R."/>
            <person name="Bertha M."/>
            <person name="Cohen M."/>
            <person name="Garber J."/>
            <person name="Khalili H."/>
            <person name="Gevers D."/>
            <person name="Ananthakrishnan A.N."/>
            <person name="Kugathasan S."/>
            <person name="Lander E.S."/>
            <person name="Blainey P."/>
            <person name="Vlamakis H."/>
            <person name="Xavier R.J."/>
            <person name="Huttenhower C."/>
        </authorList>
    </citation>
    <scope>NUCLEOTIDE SEQUENCE [LARGE SCALE GENOMIC DNA]</scope>
    <source>
        <strain evidence="2 3">RJX1128</strain>
    </source>
</reference>